<dbReference type="GO" id="GO:0005737">
    <property type="term" value="C:cytoplasm"/>
    <property type="evidence" value="ECO:0007669"/>
    <property type="project" value="TreeGrafter"/>
</dbReference>
<gene>
    <name evidence="7" type="ORF">UFOPK2754_02522</name>
    <name evidence="8" type="ORF">UFOPK3139_01835</name>
</gene>
<keyword evidence="3" id="KW-0274">FAD</keyword>
<dbReference type="EMBL" id="CAEZYR010000116">
    <property type="protein sequence ID" value="CAB4762690.1"/>
    <property type="molecule type" value="Genomic_DNA"/>
</dbReference>
<dbReference type="InterPro" id="IPR023753">
    <property type="entry name" value="FAD/NAD-binding_dom"/>
</dbReference>
<dbReference type="EMBL" id="CAFABA010000078">
    <property type="protein sequence ID" value="CAB4833565.1"/>
    <property type="molecule type" value="Genomic_DNA"/>
</dbReference>
<dbReference type="InterPro" id="IPR016156">
    <property type="entry name" value="FAD/NAD-linked_Rdtase_dimer_sf"/>
</dbReference>
<proteinExistence type="predicted"/>
<organism evidence="7">
    <name type="scientific">freshwater metagenome</name>
    <dbReference type="NCBI Taxonomy" id="449393"/>
    <lineage>
        <taxon>unclassified sequences</taxon>
        <taxon>metagenomes</taxon>
        <taxon>ecological metagenomes</taxon>
    </lineage>
</organism>
<dbReference type="GO" id="GO:0016651">
    <property type="term" value="F:oxidoreductase activity, acting on NAD(P)H"/>
    <property type="evidence" value="ECO:0007669"/>
    <property type="project" value="TreeGrafter"/>
</dbReference>
<dbReference type="Pfam" id="PF14759">
    <property type="entry name" value="Reductase_C"/>
    <property type="match status" value="1"/>
</dbReference>
<accession>A0A6J6USI2</accession>
<keyword evidence="4" id="KW-0560">Oxidoreductase</keyword>
<dbReference type="InterPro" id="IPR050446">
    <property type="entry name" value="FAD-oxidoreductase/Apoptosis"/>
</dbReference>
<dbReference type="InterPro" id="IPR028202">
    <property type="entry name" value="Reductase_C"/>
</dbReference>
<dbReference type="PANTHER" id="PTHR43557">
    <property type="entry name" value="APOPTOSIS-INDUCING FACTOR 1"/>
    <property type="match status" value="1"/>
</dbReference>
<evidence type="ECO:0000313" key="7">
    <source>
        <dbReference type="EMBL" id="CAB4762690.1"/>
    </source>
</evidence>
<evidence type="ECO:0000259" key="6">
    <source>
        <dbReference type="Pfam" id="PF14759"/>
    </source>
</evidence>
<dbReference type="SUPFAM" id="SSF51905">
    <property type="entry name" value="FAD/NAD(P)-binding domain"/>
    <property type="match status" value="2"/>
</dbReference>
<dbReference type="PRINTS" id="PR00411">
    <property type="entry name" value="PNDRDTASEI"/>
</dbReference>
<dbReference type="PANTHER" id="PTHR43557:SF2">
    <property type="entry name" value="RIESKE DOMAIN-CONTAINING PROTEIN-RELATED"/>
    <property type="match status" value="1"/>
</dbReference>
<comment type="cofactor">
    <cofactor evidence="1">
        <name>FAD</name>
        <dbReference type="ChEBI" id="CHEBI:57692"/>
    </cofactor>
</comment>
<feature type="domain" description="Reductase C-terminal" evidence="6">
    <location>
        <begin position="330"/>
        <end position="403"/>
    </location>
</feature>
<evidence type="ECO:0000313" key="8">
    <source>
        <dbReference type="EMBL" id="CAB4833565.1"/>
    </source>
</evidence>
<protein>
    <submittedName>
        <fullName evidence="7">Unannotated protein</fullName>
    </submittedName>
</protein>
<evidence type="ECO:0000256" key="2">
    <source>
        <dbReference type="ARBA" id="ARBA00022630"/>
    </source>
</evidence>
<dbReference type="Pfam" id="PF07992">
    <property type="entry name" value="Pyr_redox_2"/>
    <property type="match status" value="1"/>
</dbReference>
<name>A0A6J6USI2_9ZZZZ</name>
<dbReference type="AlphaFoldDB" id="A0A6J6USI2"/>
<evidence type="ECO:0000256" key="1">
    <source>
        <dbReference type="ARBA" id="ARBA00001974"/>
    </source>
</evidence>
<evidence type="ECO:0000256" key="4">
    <source>
        <dbReference type="ARBA" id="ARBA00023002"/>
    </source>
</evidence>
<evidence type="ECO:0000256" key="3">
    <source>
        <dbReference type="ARBA" id="ARBA00022827"/>
    </source>
</evidence>
<dbReference type="InterPro" id="IPR036188">
    <property type="entry name" value="FAD/NAD-bd_sf"/>
</dbReference>
<feature type="domain" description="FAD/NAD(P)-binding" evidence="5">
    <location>
        <begin position="10"/>
        <end position="305"/>
    </location>
</feature>
<dbReference type="SUPFAM" id="SSF55424">
    <property type="entry name" value="FAD/NAD-linked reductases, dimerisation (C-terminal) domain"/>
    <property type="match status" value="1"/>
</dbReference>
<keyword evidence="2" id="KW-0285">Flavoprotein</keyword>
<dbReference type="PRINTS" id="PR00368">
    <property type="entry name" value="FADPNR"/>
</dbReference>
<dbReference type="Gene3D" id="3.50.50.60">
    <property type="entry name" value="FAD/NAD(P)-binding domain"/>
    <property type="match status" value="2"/>
</dbReference>
<evidence type="ECO:0000259" key="5">
    <source>
        <dbReference type="Pfam" id="PF07992"/>
    </source>
</evidence>
<reference evidence="7" key="1">
    <citation type="submission" date="2020-05" db="EMBL/GenBank/DDBJ databases">
        <authorList>
            <person name="Chiriac C."/>
            <person name="Salcher M."/>
            <person name="Ghai R."/>
            <person name="Kavagutti S V."/>
        </authorList>
    </citation>
    <scope>NUCLEOTIDE SEQUENCE</scope>
</reference>
<dbReference type="Gene3D" id="3.30.390.30">
    <property type="match status" value="1"/>
</dbReference>
<sequence>MSDAITRGAVTIVGASLAGIRAAETLRRDGFDGPITLIGDEPHAPYDRPPLSKQFLAGGWDEGRLSLIGGDALEGLGLELKLGVRAEAFDLSSRTLSLDDGTSSVVDGLLIATGSTPRRLPGTEGLAGVFTLRTIDDARALRSAFEAAPRRVVVIGAGFIGAEVAATARGRGIDVTMVEALPVPLGRVLGPDMGHLMADLHREHEVDLRLGVGVDTLEGDGRVERVRLSDGSVIEADIVLVGVGVIPNTAWLEGSGLTIDNGVVCDATTLAAPGVTAAGDVARWYNPRFDETARVEHWDHAIEMAAHAARRLLVDDDAGEAAVTFEPVPFFWSDQYDRKIQLAGRSRHDDTVEIVTGSLAERRFAAIYGRGGKIVAVLGMNRPRHVMQYRQLIVDRATWQEALAFAAAQATT</sequence>